<keyword evidence="1" id="KW-1133">Transmembrane helix</keyword>
<feature type="transmembrane region" description="Helical" evidence="1">
    <location>
        <begin position="208"/>
        <end position="227"/>
    </location>
</feature>
<sequence length="268" mass="30704">MEIMKSIESLFTALGIDTLTGALYIIIVFSLLATAKIFKEQNEQSTLQKEQFKDRYQEALYLLWQKLDHEQYRLSKDFYDIMLSRSTSLNAYFFTTLKEHVLATTNDKEKYDNIRNLLASELEFLSPANDMTKVDRRLIDQLPDKTATFLRVFVPYLQACAFLLVVSILLLTISNEFMVMVLLGLTVCIITVIALFDVLKNSSDRKKIELLVTLGLSFLLGVAVIITAPWQLFVSYGLFSVYFFGMMFAVIRRGNQMKKSSNQQSIAS</sequence>
<feature type="transmembrane region" description="Helical" evidence="1">
    <location>
        <begin position="149"/>
        <end position="171"/>
    </location>
</feature>
<dbReference type="AlphaFoldDB" id="A0A7S8HGH4"/>
<feature type="transmembrane region" description="Helical" evidence="1">
    <location>
        <begin position="177"/>
        <end position="196"/>
    </location>
</feature>
<evidence type="ECO:0000313" key="2">
    <source>
        <dbReference type="EMBL" id="QPC47556.1"/>
    </source>
</evidence>
<evidence type="ECO:0000256" key="1">
    <source>
        <dbReference type="SAM" id="Phobius"/>
    </source>
</evidence>
<organism evidence="2 3">
    <name type="scientific">Mangrovibacillus cuniculi</name>
    <dbReference type="NCBI Taxonomy" id="2593652"/>
    <lineage>
        <taxon>Bacteria</taxon>
        <taxon>Bacillati</taxon>
        <taxon>Bacillota</taxon>
        <taxon>Bacilli</taxon>
        <taxon>Bacillales</taxon>
        <taxon>Bacillaceae</taxon>
        <taxon>Mangrovibacillus</taxon>
    </lineage>
</organism>
<keyword evidence="1" id="KW-0812">Transmembrane</keyword>
<dbReference type="KEGG" id="mcui:G8O30_11640"/>
<dbReference type="RefSeq" id="WP_239672226.1">
    <property type="nucleotide sequence ID" value="NZ_CP049742.1"/>
</dbReference>
<dbReference type="Proteomes" id="UP000593626">
    <property type="component" value="Chromosome"/>
</dbReference>
<keyword evidence="3" id="KW-1185">Reference proteome</keyword>
<dbReference type="EMBL" id="CP049742">
    <property type="protein sequence ID" value="QPC47556.1"/>
    <property type="molecule type" value="Genomic_DNA"/>
</dbReference>
<gene>
    <name evidence="2" type="ORF">G8O30_11640</name>
</gene>
<feature type="transmembrane region" description="Helical" evidence="1">
    <location>
        <begin position="12"/>
        <end position="33"/>
    </location>
</feature>
<feature type="transmembrane region" description="Helical" evidence="1">
    <location>
        <begin position="233"/>
        <end position="251"/>
    </location>
</feature>
<reference evidence="2 3" key="1">
    <citation type="submission" date="2019-07" db="EMBL/GenBank/DDBJ databases">
        <title>Genome sequence of 2 isolates from Red Sea Mangroves.</title>
        <authorList>
            <person name="Sefrji F."/>
            <person name="Michoud G."/>
            <person name="Merlino G."/>
            <person name="Daffonchio D."/>
        </authorList>
    </citation>
    <scope>NUCLEOTIDE SEQUENCE [LARGE SCALE GENOMIC DNA]</scope>
    <source>
        <strain evidence="2 3">R1DC41</strain>
    </source>
</reference>
<proteinExistence type="predicted"/>
<accession>A0A7S8HGH4</accession>
<protein>
    <submittedName>
        <fullName evidence="2">Uncharacterized protein</fullName>
    </submittedName>
</protein>
<evidence type="ECO:0000313" key="3">
    <source>
        <dbReference type="Proteomes" id="UP000593626"/>
    </source>
</evidence>
<keyword evidence="1" id="KW-0472">Membrane</keyword>
<name>A0A7S8HGH4_9BACI</name>